<dbReference type="GO" id="GO:0016125">
    <property type="term" value="P:sterol metabolic process"/>
    <property type="evidence" value="ECO:0007669"/>
    <property type="project" value="TreeGrafter"/>
</dbReference>
<comment type="similarity">
    <text evidence="2 8">Belongs to the cytochrome P450 family.</text>
</comment>
<keyword evidence="5 9" id="KW-1133">Transmembrane helix</keyword>
<evidence type="ECO:0000256" key="5">
    <source>
        <dbReference type="ARBA" id="ARBA00022989"/>
    </source>
</evidence>
<dbReference type="GO" id="GO:0004497">
    <property type="term" value="F:monooxygenase activity"/>
    <property type="evidence" value="ECO:0007669"/>
    <property type="project" value="UniProtKB-KW"/>
</dbReference>
<dbReference type="EMBL" id="CAMGYJ010000004">
    <property type="protein sequence ID" value="CAI0399249.1"/>
    <property type="molecule type" value="Genomic_DNA"/>
</dbReference>
<dbReference type="InterPro" id="IPR001128">
    <property type="entry name" value="Cyt_P450"/>
</dbReference>
<keyword evidence="4 7" id="KW-0479">Metal-binding</keyword>
<gene>
    <name evidence="10" type="ORF">LITE_LOCUS10224</name>
</gene>
<accession>A0AAV0IR19</accession>
<dbReference type="SUPFAM" id="SSF48264">
    <property type="entry name" value="Cytochrome P450"/>
    <property type="match status" value="1"/>
</dbReference>
<evidence type="ECO:0000256" key="2">
    <source>
        <dbReference type="ARBA" id="ARBA00010617"/>
    </source>
</evidence>
<comment type="caution">
    <text evidence="10">The sequence shown here is derived from an EMBL/GenBank/DDBJ whole genome shotgun (WGS) entry which is preliminary data.</text>
</comment>
<dbReference type="InterPro" id="IPR002401">
    <property type="entry name" value="Cyt_P450_E_grp-I"/>
</dbReference>
<evidence type="ECO:0000256" key="4">
    <source>
        <dbReference type="ARBA" id="ARBA00022723"/>
    </source>
</evidence>
<evidence type="ECO:0000256" key="9">
    <source>
        <dbReference type="SAM" id="Phobius"/>
    </source>
</evidence>
<keyword evidence="9" id="KW-0472">Membrane</keyword>
<protein>
    <recommendedName>
        <fullName evidence="12">Cytochrome P450</fullName>
    </recommendedName>
</protein>
<name>A0AAV0IR19_9ROSI</name>
<dbReference type="PANTHER" id="PTHR24286">
    <property type="entry name" value="CYTOCHROME P450 26"/>
    <property type="match status" value="1"/>
</dbReference>
<dbReference type="Pfam" id="PF00067">
    <property type="entry name" value="p450"/>
    <property type="match status" value="1"/>
</dbReference>
<dbReference type="AlphaFoldDB" id="A0AAV0IR19"/>
<dbReference type="GO" id="GO:0020037">
    <property type="term" value="F:heme binding"/>
    <property type="evidence" value="ECO:0007669"/>
    <property type="project" value="InterPro"/>
</dbReference>
<dbReference type="InterPro" id="IPR017972">
    <property type="entry name" value="Cyt_P450_CS"/>
</dbReference>
<dbReference type="PROSITE" id="PS00086">
    <property type="entry name" value="CYTOCHROME_P450"/>
    <property type="match status" value="1"/>
</dbReference>
<comment type="subcellular location">
    <subcellularLocation>
        <location evidence="1">Membrane</location>
        <topology evidence="1">Single-pass membrane protein</topology>
    </subcellularLocation>
</comment>
<evidence type="ECO:0000256" key="1">
    <source>
        <dbReference type="ARBA" id="ARBA00004167"/>
    </source>
</evidence>
<dbReference type="Gene3D" id="1.10.630.10">
    <property type="entry name" value="Cytochrome P450"/>
    <property type="match status" value="1"/>
</dbReference>
<organism evidence="10 11">
    <name type="scientific">Linum tenue</name>
    <dbReference type="NCBI Taxonomy" id="586396"/>
    <lineage>
        <taxon>Eukaryota</taxon>
        <taxon>Viridiplantae</taxon>
        <taxon>Streptophyta</taxon>
        <taxon>Embryophyta</taxon>
        <taxon>Tracheophyta</taxon>
        <taxon>Spermatophyta</taxon>
        <taxon>Magnoliopsida</taxon>
        <taxon>eudicotyledons</taxon>
        <taxon>Gunneridae</taxon>
        <taxon>Pentapetalae</taxon>
        <taxon>rosids</taxon>
        <taxon>fabids</taxon>
        <taxon>Malpighiales</taxon>
        <taxon>Linaceae</taxon>
        <taxon>Linum</taxon>
    </lineage>
</organism>
<evidence type="ECO:0000256" key="6">
    <source>
        <dbReference type="ARBA" id="ARBA00023004"/>
    </source>
</evidence>
<dbReference type="GO" id="GO:0005506">
    <property type="term" value="F:iron ion binding"/>
    <property type="evidence" value="ECO:0007669"/>
    <property type="project" value="InterPro"/>
</dbReference>
<keyword evidence="6 7" id="KW-0408">Iron</keyword>
<dbReference type="GO" id="GO:0016132">
    <property type="term" value="P:brassinosteroid biosynthetic process"/>
    <property type="evidence" value="ECO:0007669"/>
    <property type="project" value="TreeGrafter"/>
</dbReference>
<keyword evidence="11" id="KW-1185">Reference proteome</keyword>
<feature type="transmembrane region" description="Helical" evidence="9">
    <location>
        <begin position="5"/>
        <end position="22"/>
    </location>
</feature>
<reference evidence="10" key="1">
    <citation type="submission" date="2022-08" db="EMBL/GenBank/DDBJ databases">
        <authorList>
            <person name="Gutierrez-Valencia J."/>
        </authorList>
    </citation>
    <scope>NUCLEOTIDE SEQUENCE</scope>
</reference>
<dbReference type="InterPro" id="IPR036396">
    <property type="entry name" value="Cyt_P450_sf"/>
</dbReference>
<dbReference type="PANTHER" id="PTHR24286:SF12">
    <property type="entry name" value="CYTOCHROME P450 FAMILY PROTEIN, EXPRESSED"/>
    <property type="match status" value="1"/>
</dbReference>
<evidence type="ECO:0000256" key="7">
    <source>
        <dbReference type="PIRSR" id="PIRSR602401-1"/>
    </source>
</evidence>
<dbReference type="GO" id="GO:0010268">
    <property type="term" value="P:brassinosteroid homeostasis"/>
    <property type="evidence" value="ECO:0007669"/>
    <property type="project" value="TreeGrafter"/>
</dbReference>
<proteinExistence type="inferred from homology"/>
<evidence type="ECO:0000256" key="8">
    <source>
        <dbReference type="RuleBase" id="RU000461"/>
    </source>
</evidence>
<keyword evidence="7 8" id="KW-0349">Heme</keyword>
<keyword evidence="3 9" id="KW-0812">Transmembrane</keyword>
<dbReference type="PRINTS" id="PR00385">
    <property type="entry name" value="P450"/>
</dbReference>
<evidence type="ECO:0000313" key="11">
    <source>
        <dbReference type="Proteomes" id="UP001154282"/>
    </source>
</evidence>
<comment type="cofactor">
    <cofactor evidence="7">
        <name>heme</name>
        <dbReference type="ChEBI" id="CHEBI:30413"/>
    </cofactor>
</comment>
<evidence type="ECO:0008006" key="12">
    <source>
        <dbReference type="Google" id="ProtNLM"/>
    </source>
</evidence>
<evidence type="ECO:0000256" key="3">
    <source>
        <dbReference type="ARBA" id="ARBA00022692"/>
    </source>
</evidence>
<dbReference type="Proteomes" id="UP001154282">
    <property type="component" value="Unassembled WGS sequence"/>
</dbReference>
<dbReference type="GO" id="GO:0016705">
    <property type="term" value="F:oxidoreductase activity, acting on paired donors, with incorporation or reduction of molecular oxygen"/>
    <property type="evidence" value="ECO:0007669"/>
    <property type="project" value="InterPro"/>
</dbReference>
<feature type="binding site" description="axial binding residue" evidence="7">
    <location>
        <position position="436"/>
    </location>
    <ligand>
        <name>heme</name>
        <dbReference type="ChEBI" id="CHEBI:30413"/>
    </ligand>
    <ligandPart>
        <name>Fe</name>
        <dbReference type="ChEBI" id="CHEBI:18248"/>
    </ligandPart>
</feature>
<keyword evidence="8" id="KW-0560">Oxidoreductase</keyword>
<sequence length="487" mass="55782">MIPPWWILCCSTLLSLALVWWWNELRHVAPVKARLAGTGKKLPRGHMGLPFIGDLLSFLWYFKIVRRPDDFINSKRHKYGDGVGLYRTHLLGQPSIIAWTAESSRFVLQSDEAFCLHRWPTNDLVGHHSLTAALGQSHKRMRNFISAAINQPRALRRIAQLNQPIIAASLRSWAQKGTVNGFHEARKMTFESIGKLFVSFEPGPVMEQLDGYFQGMMKGMRATPINFPGTSFHHALKCRKSIESIFRGELEKRKQRNRGRKQETEEEEDLMDGLMEIRDERGDLLSDEEVVDNIASLVVGGYDSTALSSMWALYCLAKHPDALSKLREENMGLKTEKGGEDYITYDDISKLKYTKKVVEEILRFANVSVFAFRLSDRDVEFRGHVIPKGWKVLCWLRYVHTDPNNFDDPFCFNPDRYDVSVKWSGFQAFGAGARICVGNMFARTHLAIFLHHLSTGYKWELVNPNAEMEYLSHQRPADGVEISITKI</sequence>
<evidence type="ECO:0000313" key="10">
    <source>
        <dbReference type="EMBL" id="CAI0399249.1"/>
    </source>
</evidence>
<dbReference type="PRINTS" id="PR00463">
    <property type="entry name" value="EP450I"/>
</dbReference>
<dbReference type="GO" id="GO:0016020">
    <property type="term" value="C:membrane"/>
    <property type="evidence" value="ECO:0007669"/>
    <property type="project" value="UniProtKB-SubCell"/>
</dbReference>
<keyword evidence="8" id="KW-0503">Monooxygenase</keyword>